<feature type="region of interest" description="Disordered" evidence="1">
    <location>
        <begin position="1"/>
        <end position="39"/>
    </location>
</feature>
<reference evidence="2 3" key="1">
    <citation type="submission" date="2020-01" db="EMBL/GenBank/DDBJ databases">
        <title>Genomes assembled from Gulf of Kutch pelagic sediment metagenomes.</title>
        <authorList>
            <person name="Chandrashekar M."/>
            <person name="Mahajan M.S."/>
            <person name="Dave K.J."/>
            <person name="Vatsa P."/>
            <person name="Nathani N.M."/>
        </authorList>
    </citation>
    <scope>NUCLEOTIDE SEQUENCE [LARGE SCALE GENOMIC DNA]</scope>
    <source>
        <strain evidence="2">KS3-K002</strain>
    </source>
</reference>
<proteinExistence type="predicted"/>
<sequence length="110" mass="12068">MRHARRRSNPRKDRSAAARPPQFRTRSTGASTTIPSENGTAAARRLALLDAADGSTLQRLSETVREETSSNNGKGSCARLSAGDVACTCDYCEHFWSRLAERLRGSSEER</sequence>
<accession>A0AAE5CAR1</accession>
<protein>
    <submittedName>
        <fullName evidence="2">Uncharacterized protein</fullName>
    </submittedName>
</protein>
<evidence type="ECO:0000313" key="2">
    <source>
        <dbReference type="EMBL" id="NIR73590.1"/>
    </source>
</evidence>
<evidence type="ECO:0000313" key="3">
    <source>
        <dbReference type="Proteomes" id="UP000702544"/>
    </source>
</evidence>
<dbReference type="AlphaFoldDB" id="A0AAE5CAR1"/>
<name>A0AAE5CAR1_9BACT</name>
<evidence type="ECO:0000256" key="1">
    <source>
        <dbReference type="SAM" id="MobiDB-lite"/>
    </source>
</evidence>
<comment type="caution">
    <text evidence="2">The sequence shown here is derived from an EMBL/GenBank/DDBJ whole genome shotgun (WGS) entry which is preliminary data.</text>
</comment>
<feature type="compositionally biased region" description="Polar residues" evidence="1">
    <location>
        <begin position="24"/>
        <end position="39"/>
    </location>
</feature>
<dbReference type="EMBL" id="JAACAK010000002">
    <property type="protein sequence ID" value="NIR73590.1"/>
    <property type="molecule type" value="Genomic_DNA"/>
</dbReference>
<dbReference type="Proteomes" id="UP000702544">
    <property type="component" value="Unassembled WGS sequence"/>
</dbReference>
<organism evidence="2 3">
    <name type="scientific">Candidatus Kutchimonas denitrificans</name>
    <dbReference type="NCBI Taxonomy" id="3056748"/>
    <lineage>
        <taxon>Bacteria</taxon>
        <taxon>Pseudomonadati</taxon>
        <taxon>Gemmatimonadota</taxon>
        <taxon>Gemmatimonadia</taxon>
        <taxon>Candidatus Palauibacterales</taxon>
        <taxon>Candidatus Palauibacteraceae</taxon>
        <taxon>Candidatus Kutchimonas</taxon>
    </lineage>
</organism>
<gene>
    <name evidence="2" type="ORF">GWO12_00520</name>
</gene>